<dbReference type="SUPFAM" id="SSF56317">
    <property type="entry name" value="Carbon-nitrogen hydrolase"/>
    <property type="match status" value="1"/>
</dbReference>
<keyword evidence="6 9" id="KW-1133">Transmembrane helix</keyword>
<dbReference type="PANTHER" id="PTHR38686">
    <property type="entry name" value="APOLIPOPROTEIN N-ACYLTRANSFERASE"/>
    <property type="match status" value="1"/>
</dbReference>
<dbReference type="AlphaFoldDB" id="A0A5B9QVI6"/>
<dbReference type="InterPro" id="IPR045378">
    <property type="entry name" value="LNT_N"/>
</dbReference>
<proteinExistence type="inferred from homology"/>
<dbReference type="EC" id="2.3.1.269" evidence="9"/>
<keyword evidence="4 9" id="KW-0808">Transferase</keyword>
<keyword evidence="3 9" id="KW-1003">Cell membrane</keyword>
<comment type="similarity">
    <text evidence="2 9">Belongs to the CN hydrolase family. Apolipoprotein N-acyltransferase subfamily.</text>
</comment>
<dbReference type="GO" id="GO:0016410">
    <property type="term" value="F:N-acyltransferase activity"/>
    <property type="evidence" value="ECO:0007669"/>
    <property type="project" value="UniProtKB-UniRule"/>
</dbReference>
<accession>A0A5B9QVI6</accession>
<dbReference type="Proteomes" id="UP000323917">
    <property type="component" value="Chromosome"/>
</dbReference>
<evidence type="ECO:0000256" key="9">
    <source>
        <dbReference type="HAMAP-Rule" id="MF_01148"/>
    </source>
</evidence>
<keyword evidence="8 9" id="KW-0012">Acyltransferase</keyword>
<feature type="transmembrane region" description="Helical" evidence="9">
    <location>
        <begin position="172"/>
        <end position="190"/>
    </location>
</feature>
<feature type="transmembrane region" description="Helical" evidence="9">
    <location>
        <begin position="532"/>
        <end position="551"/>
    </location>
</feature>
<dbReference type="PROSITE" id="PS50263">
    <property type="entry name" value="CN_HYDROLASE"/>
    <property type="match status" value="1"/>
</dbReference>
<evidence type="ECO:0000256" key="8">
    <source>
        <dbReference type="ARBA" id="ARBA00023315"/>
    </source>
</evidence>
<keyword evidence="7 9" id="KW-0472">Membrane</keyword>
<comment type="catalytic activity">
    <reaction evidence="9">
        <text>N-terminal S-1,2-diacyl-sn-glyceryl-L-cysteinyl-[lipoprotein] + a glycerophospholipid = N-acyl-S-1,2-diacyl-sn-glyceryl-L-cysteinyl-[lipoprotein] + a 2-acyl-sn-glycero-3-phospholipid + H(+)</text>
        <dbReference type="Rhea" id="RHEA:48228"/>
        <dbReference type="Rhea" id="RHEA-COMP:14681"/>
        <dbReference type="Rhea" id="RHEA-COMP:14684"/>
        <dbReference type="ChEBI" id="CHEBI:15378"/>
        <dbReference type="ChEBI" id="CHEBI:136912"/>
        <dbReference type="ChEBI" id="CHEBI:140656"/>
        <dbReference type="ChEBI" id="CHEBI:140657"/>
        <dbReference type="ChEBI" id="CHEBI:140660"/>
        <dbReference type="EC" id="2.3.1.269"/>
    </reaction>
</comment>
<keyword evidence="12" id="KW-1185">Reference proteome</keyword>
<feature type="transmembrane region" description="Helical" evidence="9">
    <location>
        <begin position="197"/>
        <end position="214"/>
    </location>
</feature>
<feature type="transmembrane region" description="Helical" evidence="9">
    <location>
        <begin position="26"/>
        <end position="55"/>
    </location>
</feature>
<evidence type="ECO:0000256" key="7">
    <source>
        <dbReference type="ARBA" id="ARBA00023136"/>
    </source>
</evidence>
<evidence type="ECO:0000256" key="2">
    <source>
        <dbReference type="ARBA" id="ARBA00010065"/>
    </source>
</evidence>
<evidence type="ECO:0000313" key="11">
    <source>
        <dbReference type="EMBL" id="QEG38031.1"/>
    </source>
</evidence>
<keyword evidence="11" id="KW-0449">Lipoprotein</keyword>
<evidence type="ECO:0000256" key="4">
    <source>
        <dbReference type="ARBA" id="ARBA00022679"/>
    </source>
</evidence>
<dbReference type="InterPro" id="IPR036526">
    <property type="entry name" value="C-N_Hydrolase_sf"/>
</dbReference>
<comment type="subcellular location">
    <subcellularLocation>
        <location evidence="1 9">Cell membrane</location>
        <topology evidence="1 9">Multi-pass membrane protein</topology>
    </subcellularLocation>
</comment>
<name>A0A5B9QVI6_9BACT</name>
<dbReference type="RefSeq" id="WP_148076187.1">
    <property type="nucleotide sequence ID" value="NZ_CP042913.1"/>
</dbReference>
<dbReference type="NCBIfam" id="TIGR00546">
    <property type="entry name" value="lnt"/>
    <property type="match status" value="1"/>
</dbReference>
<dbReference type="GO" id="GO:0005886">
    <property type="term" value="C:plasma membrane"/>
    <property type="evidence" value="ECO:0007669"/>
    <property type="project" value="UniProtKB-SubCell"/>
</dbReference>
<dbReference type="InterPro" id="IPR003010">
    <property type="entry name" value="C-N_Hydrolase"/>
</dbReference>
<dbReference type="InterPro" id="IPR004563">
    <property type="entry name" value="Apolipo_AcylTrfase"/>
</dbReference>
<feature type="transmembrane region" description="Helical" evidence="9">
    <location>
        <begin position="67"/>
        <end position="87"/>
    </location>
</feature>
<comment type="pathway">
    <text evidence="9">Protein modification; lipoprotein biosynthesis (N-acyl transfer).</text>
</comment>
<reference evidence="11 12" key="1">
    <citation type="submission" date="2019-08" db="EMBL/GenBank/DDBJ databases">
        <title>Deep-cultivation of Planctomycetes and their phenomic and genomic characterization uncovers novel biology.</title>
        <authorList>
            <person name="Wiegand S."/>
            <person name="Jogler M."/>
            <person name="Boedeker C."/>
            <person name="Pinto D."/>
            <person name="Vollmers J."/>
            <person name="Rivas-Marin E."/>
            <person name="Kohn T."/>
            <person name="Peeters S.H."/>
            <person name="Heuer A."/>
            <person name="Rast P."/>
            <person name="Oberbeckmann S."/>
            <person name="Bunk B."/>
            <person name="Jeske O."/>
            <person name="Meyerdierks A."/>
            <person name="Storesund J.E."/>
            <person name="Kallscheuer N."/>
            <person name="Luecker S."/>
            <person name="Lage O.M."/>
            <person name="Pohl T."/>
            <person name="Merkel B.J."/>
            <person name="Hornburger P."/>
            <person name="Mueller R.-W."/>
            <person name="Bruemmer F."/>
            <person name="Labrenz M."/>
            <person name="Spormann A.M."/>
            <person name="Op den Camp H."/>
            <person name="Overmann J."/>
            <person name="Amann R."/>
            <person name="Jetten M.S.M."/>
            <person name="Mascher T."/>
            <person name="Medema M.H."/>
            <person name="Devos D.P."/>
            <person name="Kaster A.-K."/>
            <person name="Ovreas L."/>
            <person name="Rohde M."/>
            <person name="Galperin M.Y."/>
            <person name="Jogler C."/>
        </authorList>
    </citation>
    <scope>NUCLEOTIDE SEQUENCE [LARGE SCALE GENOMIC DNA]</scope>
    <source>
        <strain evidence="11 12">Pr1d</strain>
    </source>
</reference>
<dbReference type="OrthoDB" id="9804277at2"/>
<dbReference type="CDD" id="cd07571">
    <property type="entry name" value="ALP_N-acyl_transferase"/>
    <property type="match status" value="1"/>
</dbReference>
<dbReference type="HAMAP" id="MF_01148">
    <property type="entry name" value="Lnt"/>
    <property type="match status" value="1"/>
</dbReference>
<dbReference type="PANTHER" id="PTHR38686:SF1">
    <property type="entry name" value="APOLIPOPROTEIN N-ACYLTRANSFERASE"/>
    <property type="match status" value="1"/>
</dbReference>
<evidence type="ECO:0000256" key="6">
    <source>
        <dbReference type="ARBA" id="ARBA00022989"/>
    </source>
</evidence>
<dbReference type="EMBL" id="CP042913">
    <property type="protein sequence ID" value="QEG38031.1"/>
    <property type="molecule type" value="Genomic_DNA"/>
</dbReference>
<organism evidence="11 12">
    <name type="scientific">Bythopirellula goksoeyrii</name>
    <dbReference type="NCBI Taxonomy" id="1400387"/>
    <lineage>
        <taxon>Bacteria</taxon>
        <taxon>Pseudomonadati</taxon>
        <taxon>Planctomycetota</taxon>
        <taxon>Planctomycetia</taxon>
        <taxon>Pirellulales</taxon>
        <taxon>Lacipirellulaceae</taxon>
        <taxon>Bythopirellula</taxon>
    </lineage>
</organism>
<protein>
    <recommendedName>
        <fullName evidence="9">Apolipoprotein N-acyltransferase</fullName>
        <shortName evidence="9">ALP N-acyltransferase</shortName>
        <ecNumber evidence="9">2.3.1.269</ecNumber>
    </recommendedName>
</protein>
<feature type="transmembrane region" description="Helical" evidence="9">
    <location>
        <begin position="93"/>
        <end position="113"/>
    </location>
</feature>
<evidence type="ECO:0000256" key="3">
    <source>
        <dbReference type="ARBA" id="ARBA00022475"/>
    </source>
</evidence>
<dbReference type="KEGG" id="bgok:Pr1d_53790"/>
<dbReference type="UniPathway" id="UPA00666"/>
<feature type="transmembrane region" description="Helical" evidence="9">
    <location>
        <begin position="125"/>
        <end position="152"/>
    </location>
</feature>
<dbReference type="Pfam" id="PF00795">
    <property type="entry name" value="CN_hydrolase"/>
    <property type="match status" value="1"/>
</dbReference>
<dbReference type="GO" id="GO:0042158">
    <property type="term" value="P:lipoprotein biosynthetic process"/>
    <property type="evidence" value="ECO:0007669"/>
    <property type="project" value="UniProtKB-UniRule"/>
</dbReference>
<sequence length="562" mass="62624">MNPAPHNLSSRAEQLTNRLSTLGMGIMGSVLCWLALPPVGWSWLAWIAPVPWLLLIKSDTLPGRRPFRMLWVAGLVYWLLAVHWIRLPHPLNYLAWLALTGYLGIYLPLFVALSRAGLHRLHIPLVIVAPVVWTGLDYLRAHLMTGFLMGSLSHTQYRTPQVIQVADLVGEYGVTFLMVFIAACVTEILTSSTRKKMVYAVSALALATAVLAYGHRKQLDLAFQGKSPTNQHRVALIQGNTLADWKSDPAKQQSIMDEYWKLSLNAVKTSRERDGRDVDLVVWPETAFRQTLWTTADGYQPSPDLIHESLFTAAQEILTELTKQLGCDVLVGIDRVEVMPSETDELAYQGFNSSILVDNSGKILSTYDKMHLVPFGEFIPFADWFPALYNLTPLSGGAEPGRRPAAMTVGELVYSPNICYESAVPHLIGSQVRHLIENNYERPDVLINLTNDGWFWGSSELDMHLACSVFRAIEMRTPVLIAANGGLSAHIDNFGHIVAVSERQEPEFLLADIGIPLESSRYPSFYARWGDWFAALCMVCCVVLAIVAYLSRATVQPPVPRS</sequence>
<evidence type="ECO:0000259" key="10">
    <source>
        <dbReference type="PROSITE" id="PS50263"/>
    </source>
</evidence>
<dbReference type="Gene3D" id="3.60.110.10">
    <property type="entry name" value="Carbon-nitrogen hydrolase"/>
    <property type="match status" value="1"/>
</dbReference>
<comment type="function">
    <text evidence="9">Catalyzes the phospholipid dependent N-acylation of the N-terminal cysteine of apolipoprotein, the last step in lipoprotein maturation.</text>
</comment>
<evidence type="ECO:0000313" key="12">
    <source>
        <dbReference type="Proteomes" id="UP000323917"/>
    </source>
</evidence>
<dbReference type="Pfam" id="PF20154">
    <property type="entry name" value="LNT_N"/>
    <property type="match status" value="1"/>
</dbReference>
<keyword evidence="5 9" id="KW-0812">Transmembrane</keyword>
<feature type="domain" description="CN hydrolase" evidence="10">
    <location>
        <begin position="232"/>
        <end position="515"/>
    </location>
</feature>
<gene>
    <name evidence="9 11" type="primary">lnt</name>
    <name evidence="11" type="ORF">Pr1d_53790</name>
</gene>
<evidence type="ECO:0000256" key="5">
    <source>
        <dbReference type="ARBA" id="ARBA00022692"/>
    </source>
</evidence>
<evidence type="ECO:0000256" key="1">
    <source>
        <dbReference type="ARBA" id="ARBA00004651"/>
    </source>
</evidence>